<dbReference type="AlphaFoldDB" id="A0AAE3QTM6"/>
<sequence>MTVVHPNIALINQFFQAYVQGDQNAIAQVLSKDIRWVIPGKHPLSGTKNGIEEVLAYFAQLSKSAFQAEPIVLGVNDQFVIDCHRNWSNRSDGINFKGMSCLLWKIADGKITEVYNFPENQQYVDQFFTAVYSEPKY</sequence>
<proteinExistence type="predicted"/>
<reference evidence="2" key="1">
    <citation type="submission" date="2023-05" db="EMBL/GenBank/DDBJ databases">
        <authorList>
            <person name="Zhang X."/>
        </authorList>
    </citation>
    <scope>NUCLEOTIDE SEQUENCE</scope>
    <source>
        <strain evidence="2">YF14B1</strain>
    </source>
</reference>
<dbReference type="Gene3D" id="3.10.450.50">
    <property type="match status" value="1"/>
</dbReference>
<evidence type="ECO:0000313" key="3">
    <source>
        <dbReference type="Proteomes" id="UP001241110"/>
    </source>
</evidence>
<evidence type="ECO:0000259" key="1">
    <source>
        <dbReference type="Pfam" id="PF12680"/>
    </source>
</evidence>
<accession>A0AAE3QTM6</accession>
<dbReference type="EMBL" id="JASJOS010000010">
    <property type="protein sequence ID" value="MDJ1483245.1"/>
    <property type="molecule type" value="Genomic_DNA"/>
</dbReference>
<dbReference type="Pfam" id="PF12680">
    <property type="entry name" value="SnoaL_2"/>
    <property type="match status" value="1"/>
</dbReference>
<dbReference type="SUPFAM" id="SSF54427">
    <property type="entry name" value="NTF2-like"/>
    <property type="match status" value="1"/>
</dbReference>
<evidence type="ECO:0000313" key="2">
    <source>
        <dbReference type="EMBL" id="MDJ1483245.1"/>
    </source>
</evidence>
<dbReference type="PANTHER" id="PTHR41252:SF1">
    <property type="entry name" value="BLR2505 PROTEIN"/>
    <property type="match status" value="1"/>
</dbReference>
<dbReference type="PANTHER" id="PTHR41252">
    <property type="entry name" value="BLR2505 PROTEIN"/>
    <property type="match status" value="1"/>
</dbReference>
<comment type="caution">
    <text evidence="2">The sequence shown here is derived from an EMBL/GenBank/DDBJ whole genome shotgun (WGS) entry which is preliminary data.</text>
</comment>
<organism evidence="2 3">
    <name type="scientific">Xanthocytophaga flava</name>
    <dbReference type="NCBI Taxonomy" id="3048013"/>
    <lineage>
        <taxon>Bacteria</taxon>
        <taxon>Pseudomonadati</taxon>
        <taxon>Bacteroidota</taxon>
        <taxon>Cytophagia</taxon>
        <taxon>Cytophagales</taxon>
        <taxon>Rhodocytophagaceae</taxon>
        <taxon>Xanthocytophaga</taxon>
    </lineage>
</organism>
<protein>
    <submittedName>
        <fullName evidence="2">Nuclear transport factor 2 family protein</fullName>
    </submittedName>
</protein>
<gene>
    <name evidence="2" type="ORF">QNI16_22295</name>
</gene>
<dbReference type="InterPro" id="IPR037401">
    <property type="entry name" value="SnoaL-like"/>
</dbReference>
<feature type="domain" description="SnoaL-like" evidence="1">
    <location>
        <begin position="12"/>
        <end position="114"/>
    </location>
</feature>
<name>A0AAE3QTM6_9BACT</name>
<dbReference type="RefSeq" id="WP_313982913.1">
    <property type="nucleotide sequence ID" value="NZ_JASJOS010000010.1"/>
</dbReference>
<dbReference type="Proteomes" id="UP001241110">
    <property type="component" value="Unassembled WGS sequence"/>
</dbReference>
<dbReference type="InterPro" id="IPR032710">
    <property type="entry name" value="NTF2-like_dom_sf"/>
</dbReference>